<gene>
    <name evidence="1" type="ORF">XF2B_13570</name>
    <name evidence="2" type="ORF">XF8B_13840</name>
</gene>
<organism evidence="2">
    <name type="scientific">Bradyrhizobium diazoefficiens</name>
    <dbReference type="NCBI Taxonomy" id="1355477"/>
    <lineage>
        <taxon>Bacteria</taxon>
        <taxon>Pseudomonadati</taxon>
        <taxon>Pseudomonadota</taxon>
        <taxon>Alphaproteobacteria</taxon>
        <taxon>Hyphomicrobiales</taxon>
        <taxon>Nitrobacteraceae</taxon>
        <taxon>Bradyrhizobium</taxon>
    </lineage>
</organism>
<protein>
    <submittedName>
        <fullName evidence="2">Uncharacterized protein</fullName>
    </submittedName>
</protein>
<accession>A0A810B5Y0</accession>
<proteinExistence type="predicted"/>
<dbReference type="AlphaFoldDB" id="A0A810B5Y0"/>
<dbReference type="EMBL" id="AP023097">
    <property type="protein sequence ID" value="BCE71273.1"/>
    <property type="molecule type" value="Genomic_DNA"/>
</dbReference>
<dbReference type="RefSeq" id="WP_110115926.1">
    <property type="nucleotide sequence ID" value="NZ_CP029603.2"/>
</dbReference>
<evidence type="ECO:0000313" key="2">
    <source>
        <dbReference type="EMBL" id="BCE71273.1"/>
    </source>
</evidence>
<reference evidence="2" key="2">
    <citation type="submission" date="2020-05" db="EMBL/GenBank/DDBJ databases">
        <title>Complete genome sequence of Bradyrhizobium diazoefficiens XF8 isolated from soybean nodule.</title>
        <authorList>
            <person name="Noda R."/>
            <person name="Kakizaki K."/>
            <person name="Minamisawa K."/>
        </authorList>
    </citation>
    <scope>NUCLEOTIDE SEQUENCE</scope>
    <source>
        <strain evidence="2">XF8</strain>
    </source>
</reference>
<evidence type="ECO:0000313" key="1">
    <source>
        <dbReference type="EMBL" id="BCE27588.1"/>
    </source>
</evidence>
<name>A0A810B5Y0_9BRAD</name>
<sequence>MPRLVVSSHADAQILVMDAKLKVIRRTVGRLDTNLDSGLYKIKVARGGGTVEQLLDLDSDNEIYLPVYKFPAIAPIGPMLGTDGPAVESLAQAVLARRGSGEPGLLILGHHPIQRDVRPHPLDGLRVMQWPGDGPAQSIADSDMLVRSIGQACWGASWLPYSPGCYLLEISDGPQTVHQAVPVAPDWQTRVFLLRRGWRQGADTTSVPDTTRSEWIDFSIQMARPDFPVVYSDHYETIEVARNALTMTEPIFVSRELIDNLLYGKYDNPIAGITGLHLYLEAAERAQSDDSPSDSKLQIDQRDDMQNPKDFAREVLANLGKLLGSSSALASDLLALNVRAGLLPSGQTVTITQPPMFWVSWDILRSHAGRDGRVWVEPQLWSSIANSTAWGPYLVWQPGQTTWQEYVARHTSRRPFPIGHGSALESFTVNSPLDAAPADKPYLALLDEADLAATLGVPFSVTRDAAKVR</sequence>
<reference evidence="1" key="1">
    <citation type="submission" date="2020-05" db="EMBL/GenBank/DDBJ databases">
        <title>Complete genome sequence of Bradyrhizobium diazoefficiens XF2 isolated from soybean nodule.</title>
        <authorList>
            <person name="Noda R."/>
            <person name="Kakizaki K."/>
            <person name="Minamisawa K."/>
        </authorList>
    </citation>
    <scope>NUCLEOTIDE SEQUENCE</scope>
    <source>
        <strain evidence="1">XF2</strain>
    </source>
</reference>
<dbReference type="EMBL" id="AP023092">
    <property type="protein sequence ID" value="BCE27588.1"/>
    <property type="molecule type" value="Genomic_DNA"/>
</dbReference>